<gene>
    <name evidence="1" type="ORF">SCF082_LOCUS41189</name>
</gene>
<dbReference type="EMBL" id="CAXAMM010039540">
    <property type="protein sequence ID" value="CAK9087129.1"/>
    <property type="molecule type" value="Genomic_DNA"/>
</dbReference>
<proteinExistence type="predicted"/>
<reference evidence="1 2" key="1">
    <citation type="submission" date="2024-02" db="EMBL/GenBank/DDBJ databases">
        <authorList>
            <person name="Chen Y."/>
            <person name="Shah S."/>
            <person name="Dougan E. K."/>
            <person name="Thang M."/>
            <person name="Chan C."/>
        </authorList>
    </citation>
    <scope>NUCLEOTIDE SEQUENCE [LARGE SCALE GENOMIC DNA]</scope>
</reference>
<comment type="caution">
    <text evidence="1">The sequence shown here is derived from an EMBL/GenBank/DDBJ whole genome shotgun (WGS) entry which is preliminary data.</text>
</comment>
<protein>
    <submittedName>
        <fullName evidence="1">Uncharacterized protein</fullName>
    </submittedName>
</protein>
<sequence length="278" mass="31613">MVIWTQGLYDLKEDYDWMEFFAGNAACTTYTRLQGHRGVKFDLKYNQHVPPGSINYMDINSPSGFVLAIVFILKGRVDQFVAWFGIKCSSWTQINTGTSARSPCASIGDTMRKSVAEANKMLERICLLVILVVCRGGCWILEQPNGSMLEFYPCFRWAIGQMIEIDGVKSVSRISWWMSKFGAATAKPQYAYSNSPSIRKVHRYESQPSKVKKDMKAKVQTCRKYTNKQGKECYVGTSELKDTEIYPDMFGYTISELVDDLRGKVYGCPRITKEISGY</sequence>
<name>A0ABP0QGH4_9DINO</name>
<keyword evidence="2" id="KW-1185">Reference proteome</keyword>
<dbReference type="Proteomes" id="UP001642464">
    <property type="component" value="Unassembled WGS sequence"/>
</dbReference>
<organism evidence="1 2">
    <name type="scientific">Durusdinium trenchii</name>
    <dbReference type="NCBI Taxonomy" id="1381693"/>
    <lineage>
        <taxon>Eukaryota</taxon>
        <taxon>Sar</taxon>
        <taxon>Alveolata</taxon>
        <taxon>Dinophyceae</taxon>
        <taxon>Suessiales</taxon>
        <taxon>Symbiodiniaceae</taxon>
        <taxon>Durusdinium</taxon>
    </lineage>
</organism>
<evidence type="ECO:0000313" key="1">
    <source>
        <dbReference type="EMBL" id="CAK9087129.1"/>
    </source>
</evidence>
<evidence type="ECO:0000313" key="2">
    <source>
        <dbReference type="Proteomes" id="UP001642464"/>
    </source>
</evidence>
<accession>A0ABP0QGH4</accession>